<comment type="similarity">
    <text evidence="9">Belongs to the CRISPR-associated exonuclease Cas4 family.</text>
</comment>
<feature type="domain" description="DUF83" evidence="10">
    <location>
        <begin position="14"/>
        <end position="171"/>
    </location>
</feature>
<evidence type="ECO:0000256" key="2">
    <source>
        <dbReference type="ARBA" id="ARBA00022723"/>
    </source>
</evidence>
<keyword evidence="2 9" id="KW-0479">Metal-binding</keyword>
<comment type="cofactor">
    <cofactor evidence="9">
        <name>Mg(2+)</name>
        <dbReference type="ChEBI" id="CHEBI:18420"/>
    </cofactor>
    <cofactor evidence="9">
        <name>Mn(2+)</name>
        <dbReference type="ChEBI" id="CHEBI:29035"/>
    </cofactor>
    <text evidence="9">Mg(2+) or Mn(2+) required for ssDNA cleavage activity.</text>
</comment>
<dbReference type="InterPro" id="IPR022765">
    <property type="entry name" value="Dna2/Cas4_DUF83"/>
</dbReference>
<gene>
    <name evidence="11" type="ORF">SAMN06265353_1535</name>
</gene>
<accession>A0A285P348</accession>
<dbReference type="EC" id="3.1.12.1" evidence="9"/>
<dbReference type="PANTHER" id="PTHR37168">
    <property type="entry name" value="CRISPR-ASSOCIATED EXONUCLEASE CAS4"/>
    <property type="match status" value="1"/>
</dbReference>
<dbReference type="Proteomes" id="UP000218627">
    <property type="component" value="Unassembled WGS sequence"/>
</dbReference>
<evidence type="ECO:0000256" key="9">
    <source>
        <dbReference type="RuleBase" id="RU365022"/>
    </source>
</evidence>
<sequence length="172" mass="19866">MPISFEEIKELKFKGTQVAYAVVCPRKLWLFSKGISLESTSDRVALGKFLDETSFKGTKGYSDERVSIDFLTVEDGLVVHEVKLSNSLEEAHELQIKYYIYYLRSHGANANYGLLHYPRHRKIKKVQLTSEDEKNMDQILCYIDSIIKSPKPPPVIEKPYCKECAYYHLCYG</sequence>
<keyword evidence="6 9" id="KW-0411">Iron-sulfur</keyword>
<reference evidence="12" key="1">
    <citation type="submission" date="2017-09" db="EMBL/GenBank/DDBJ databases">
        <authorList>
            <person name="Varghese N."/>
            <person name="Submissions S."/>
        </authorList>
    </citation>
    <scope>NUCLEOTIDE SEQUENCE [LARGE SCALE GENOMIC DNA]</scope>
    <source>
        <strain evidence="12">DSM 2913</strain>
    </source>
</reference>
<dbReference type="AlphaFoldDB" id="A0A285P348"/>
<evidence type="ECO:0000313" key="11">
    <source>
        <dbReference type="EMBL" id="SNZ16160.1"/>
    </source>
</evidence>
<dbReference type="InterPro" id="IPR013343">
    <property type="entry name" value="CRISPR-assoc_prot_Cas4"/>
</dbReference>
<dbReference type="EMBL" id="OBEN01000010">
    <property type="protein sequence ID" value="SNZ16160.1"/>
    <property type="molecule type" value="Genomic_DNA"/>
</dbReference>
<keyword evidence="1 9" id="KW-0540">Nuclease</keyword>
<dbReference type="GO" id="GO:0051607">
    <property type="term" value="P:defense response to virus"/>
    <property type="evidence" value="ECO:0007669"/>
    <property type="project" value="UniProtKB-KW"/>
</dbReference>
<dbReference type="GO" id="GO:0004527">
    <property type="term" value="F:exonuclease activity"/>
    <property type="evidence" value="ECO:0007669"/>
    <property type="project" value="UniProtKB-KW"/>
</dbReference>
<name>A0A285P348_9AQUI</name>
<dbReference type="PANTHER" id="PTHR37168:SF1">
    <property type="entry name" value="CRISPR-ASSOCIATED EXONUCLEASE CAS4"/>
    <property type="match status" value="1"/>
</dbReference>
<dbReference type="InterPro" id="IPR011604">
    <property type="entry name" value="PDDEXK-like_dom_sf"/>
</dbReference>
<evidence type="ECO:0000259" key="10">
    <source>
        <dbReference type="Pfam" id="PF01930"/>
    </source>
</evidence>
<dbReference type="GO" id="GO:0046872">
    <property type="term" value="F:metal ion binding"/>
    <property type="evidence" value="ECO:0007669"/>
    <property type="project" value="UniProtKB-KW"/>
</dbReference>
<keyword evidence="7 9" id="KW-0051">Antiviral defense</keyword>
<keyword evidence="5 9" id="KW-0408">Iron</keyword>
<evidence type="ECO:0000313" key="12">
    <source>
        <dbReference type="Proteomes" id="UP000218627"/>
    </source>
</evidence>
<protein>
    <recommendedName>
        <fullName evidence="9">CRISPR-associated exonuclease Cas4</fullName>
        <ecNumber evidence="9">3.1.12.1</ecNumber>
    </recommendedName>
</protein>
<evidence type="ECO:0000256" key="5">
    <source>
        <dbReference type="ARBA" id="ARBA00023004"/>
    </source>
</evidence>
<keyword evidence="4 9" id="KW-0269">Exonuclease</keyword>
<evidence type="ECO:0000256" key="7">
    <source>
        <dbReference type="ARBA" id="ARBA00023118"/>
    </source>
</evidence>
<keyword evidence="12" id="KW-1185">Reference proteome</keyword>
<keyword evidence="8 9" id="KW-0464">Manganese</keyword>
<dbReference type="Pfam" id="PF01930">
    <property type="entry name" value="Cas_Cas4"/>
    <property type="match status" value="1"/>
</dbReference>
<proteinExistence type="inferred from homology"/>
<organism evidence="11 12">
    <name type="scientific">Hydrogenobacter hydrogenophilus</name>
    <dbReference type="NCBI Taxonomy" id="35835"/>
    <lineage>
        <taxon>Bacteria</taxon>
        <taxon>Pseudomonadati</taxon>
        <taxon>Aquificota</taxon>
        <taxon>Aquificia</taxon>
        <taxon>Aquificales</taxon>
        <taxon>Aquificaceae</taxon>
        <taxon>Hydrogenobacter</taxon>
    </lineage>
</organism>
<keyword evidence="3 9" id="KW-0378">Hydrolase</keyword>
<evidence type="ECO:0000256" key="8">
    <source>
        <dbReference type="ARBA" id="ARBA00023211"/>
    </source>
</evidence>
<evidence type="ECO:0000256" key="4">
    <source>
        <dbReference type="ARBA" id="ARBA00022839"/>
    </source>
</evidence>
<evidence type="ECO:0000256" key="3">
    <source>
        <dbReference type="ARBA" id="ARBA00022801"/>
    </source>
</evidence>
<comment type="function">
    <text evidence="9">CRISPR (clustered regularly interspaced short palindromic repeat) is an adaptive immune system that provides protection against mobile genetic elements (viruses, transposable elements and conjugative plasmids). CRISPR clusters contain sequences complementary to antecedent mobile elements and target invading nucleic acids. CRISPR clusters are transcribed and processed into CRISPR RNA (crRNA).</text>
</comment>
<dbReference type="GO" id="GO:0051536">
    <property type="term" value="F:iron-sulfur cluster binding"/>
    <property type="evidence" value="ECO:0007669"/>
    <property type="project" value="UniProtKB-KW"/>
</dbReference>
<dbReference type="NCBIfam" id="TIGR00372">
    <property type="entry name" value="cas4"/>
    <property type="match status" value="1"/>
</dbReference>
<dbReference type="Gene3D" id="3.90.320.10">
    <property type="match status" value="1"/>
</dbReference>
<comment type="cofactor">
    <cofactor evidence="9">
        <name>iron-sulfur cluster</name>
        <dbReference type="ChEBI" id="CHEBI:30408"/>
    </cofactor>
</comment>
<evidence type="ECO:0000256" key="6">
    <source>
        <dbReference type="ARBA" id="ARBA00023014"/>
    </source>
</evidence>
<evidence type="ECO:0000256" key="1">
    <source>
        <dbReference type="ARBA" id="ARBA00022722"/>
    </source>
</evidence>